<sequence>DLQLSALERKLKNAYNEKPLLSRPQHEFYQGENYFQIDLVSYISWKGFEAFQDRLKNCILDVGLTIQ</sequence>
<reference evidence="2" key="1">
    <citation type="journal article" date="2019" name="Sci. Rep.">
        <title>Draft genome of Tanacetum cinerariifolium, the natural source of mosquito coil.</title>
        <authorList>
            <person name="Yamashiro T."/>
            <person name="Shiraishi A."/>
            <person name="Satake H."/>
            <person name="Nakayama K."/>
        </authorList>
    </citation>
    <scope>NUCLEOTIDE SEQUENCE</scope>
</reference>
<dbReference type="AlphaFoldDB" id="A0A699KMA2"/>
<comment type="caution">
    <text evidence="2">The sequence shown here is derived from an EMBL/GenBank/DDBJ whole genome shotgun (WGS) entry which is preliminary data.</text>
</comment>
<feature type="non-terminal residue" evidence="2">
    <location>
        <position position="67"/>
    </location>
</feature>
<feature type="domain" description="Protein ENHANCED DISEASE RESISTANCE 2 C-terminal" evidence="1">
    <location>
        <begin position="10"/>
        <end position="67"/>
    </location>
</feature>
<dbReference type="PANTHER" id="PTHR31558:SF3">
    <property type="entry name" value="CW14 PROTEIN"/>
    <property type="match status" value="1"/>
</dbReference>
<dbReference type="PANTHER" id="PTHR31558">
    <property type="entry name" value="CW14 PROTEIN"/>
    <property type="match status" value="1"/>
</dbReference>
<gene>
    <name evidence="2" type="ORF">Tci_674131</name>
</gene>
<organism evidence="2">
    <name type="scientific">Tanacetum cinerariifolium</name>
    <name type="common">Dalmatian daisy</name>
    <name type="synonym">Chrysanthemum cinerariifolium</name>
    <dbReference type="NCBI Taxonomy" id="118510"/>
    <lineage>
        <taxon>Eukaryota</taxon>
        <taxon>Viridiplantae</taxon>
        <taxon>Streptophyta</taxon>
        <taxon>Embryophyta</taxon>
        <taxon>Tracheophyta</taxon>
        <taxon>Spermatophyta</taxon>
        <taxon>Magnoliopsida</taxon>
        <taxon>eudicotyledons</taxon>
        <taxon>Gunneridae</taxon>
        <taxon>Pentapetalae</taxon>
        <taxon>asterids</taxon>
        <taxon>campanulids</taxon>
        <taxon>Asterales</taxon>
        <taxon>Asteraceae</taxon>
        <taxon>Asteroideae</taxon>
        <taxon>Anthemideae</taxon>
        <taxon>Anthemidinae</taxon>
        <taxon>Tanacetum</taxon>
    </lineage>
</organism>
<dbReference type="Pfam" id="PF07059">
    <property type="entry name" value="EDR2_C"/>
    <property type="match status" value="1"/>
</dbReference>
<proteinExistence type="predicted"/>
<feature type="non-terminal residue" evidence="2">
    <location>
        <position position="1"/>
    </location>
</feature>
<accession>A0A699KMA2</accession>
<protein>
    <recommendedName>
        <fullName evidence="1">Protein ENHANCED DISEASE RESISTANCE 2 C-terminal domain-containing protein</fullName>
    </recommendedName>
</protein>
<evidence type="ECO:0000259" key="1">
    <source>
        <dbReference type="Pfam" id="PF07059"/>
    </source>
</evidence>
<dbReference type="InterPro" id="IPR009769">
    <property type="entry name" value="EDR2_C"/>
</dbReference>
<name>A0A699KMA2_TANCI</name>
<evidence type="ECO:0000313" key="2">
    <source>
        <dbReference type="EMBL" id="GFB02160.1"/>
    </source>
</evidence>
<dbReference type="EMBL" id="BKCJ010535247">
    <property type="protein sequence ID" value="GFB02160.1"/>
    <property type="molecule type" value="Genomic_DNA"/>
</dbReference>